<dbReference type="RefSeq" id="WP_077280072.1">
    <property type="nucleotide sequence ID" value="NZ_MVBK01000111.1"/>
</dbReference>
<organism evidence="2 3">
    <name type="scientific">Thioalkalivibrio denitrificans</name>
    <dbReference type="NCBI Taxonomy" id="108003"/>
    <lineage>
        <taxon>Bacteria</taxon>
        <taxon>Pseudomonadati</taxon>
        <taxon>Pseudomonadota</taxon>
        <taxon>Gammaproteobacteria</taxon>
        <taxon>Chromatiales</taxon>
        <taxon>Ectothiorhodospiraceae</taxon>
        <taxon>Thioalkalivibrio</taxon>
    </lineage>
</organism>
<sequence>MKSLTSYRHAWCLVLIALSVCQVAVAQTDIQGMFCGSLENHYGPFDYTNSQERAQRLPIVERFHFTNEIATLTTTGRVPEYLGRNIAYTLHTFPNHHRALDAMSRLSIMQGRPHPLGARYTVDCYFERAIRWRPNDPTVRLVYGIHHYRAQRLDAAVRELGEALRMAPEDPEVHYNLGLAFLSKGDYAAARRHAVQAYERGYPLPGLRSRLERIGEWVE</sequence>
<feature type="chain" id="PRO_5012234588" evidence="1">
    <location>
        <begin position="27"/>
        <end position="219"/>
    </location>
</feature>
<reference evidence="2 3" key="1">
    <citation type="submission" date="2017-02" db="EMBL/GenBank/DDBJ databases">
        <title>Genomic diversity within the haloalkaliphilic genus Thioalkalivibrio.</title>
        <authorList>
            <person name="Ahn A.-C."/>
            <person name="Meier-Kolthoff J."/>
            <person name="Overmars L."/>
            <person name="Richter M."/>
            <person name="Woyke T."/>
            <person name="Sorokin D.Y."/>
            <person name="Muyzer G."/>
        </authorList>
    </citation>
    <scope>NUCLEOTIDE SEQUENCE [LARGE SCALE GENOMIC DNA]</scope>
    <source>
        <strain evidence="2 3">ALJD</strain>
    </source>
</reference>
<name>A0A1V3NB41_9GAMM</name>
<evidence type="ECO:0000256" key="1">
    <source>
        <dbReference type="SAM" id="SignalP"/>
    </source>
</evidence>
<dbReference type="OrthoDB" id="5718398at2"/>
<comment type="caution">
    <text evidence="2">The sequence shown here is derived from an EMBL/GenBank/DDBJ whole genome shotgun (WGS) entry which is preliminary data.</text>
</comment>
<dbReference type="InterPro" id="IPR011990">
    <property type="entry name" value="TPR-like_helical_dom_sf"/>
</dbReference>
<dbReference type="AlphaFoldDB" id="A0A1V3NB41"/>
<protein>
    <submittedName>
        <fullName evidence="2">Uncharacterized protein</fullName>
    </submittedName>
</protein>
<accession>A0A1V3NB41</accession>
<gene>
    <name evidence="2" type="ORF">B1C78_15555</name>
</gene>
<dbReference type="Pfam" id="PF13432">
    <property type="entry name" value="TPR_16"/>
    <property type="match status" value="1"/>
</dbReference>
<evidence type="ECO:0000313" key="2">
    <source>
        <dbReference type="EMBL" id="OOG22026.1"/>
    </source>
</evidence>
<proteinExistence type="predicted"/>
<dbReference type="Gene3D" id="1.25.40.10">
    <property type="entry name" value="Tetratricopeptide repeat domain"/>
    <property type="match status" value="1"/>
</dbReference>
<evidence type="ECO:0000313" key="3">
    <source>
        <dbReference type="Proteomes" id="UP000189462"/>
    </source>
</evidence>
<feature type="signal peptide" evidence="1">
    <location>
        <begin position="1"/>
        <end position="26"/>
    </location>
</feature>
<dbReference type="STRING" id="108003.B1C78_15555"/>
<dbReference type="Proteomes" id="UP000189462">
    <property type="component" value="Unassembled WGS sequence"/>
</dbReference>
<dbReference type="EMBL" id="MVBK01000111">
    <property type="protein sequence ID" value="OOG22026.1"/>
    <property type="molecule type" value="Genomic_DNA"/>
</dbReference>
<dbReference type="SUPFAM" id="SSF48452">
    <property type="entry name" value="TPR-like"/>
    <property type="match status" value="1"/>
</dbReference>
<keyword evidence="3" id="KW-1185">Reference proteome</keyword>
<keyword evidence="1" id="KW-0732">Signal</keyword>